<evidence type="ECO:0000256" key="6">
    <source>
        <dbReference type="SAM" id="MobiDB-lite"/>
    </source>
</evidence>
<feature type="region of interest" description="Disordered" evidence="6">
    <location>
        <begin position="246"/>
        <end position="285"/>
    </location>
</feature>
<evidence type="ECO:0000313" key="7">
    <source>
        <dbReference type="EMBL" id="CAA2633371.1"/>
    </source>
</evidence>
<evidence type="ECO:0000256" key="1">
    <source>
        <dbReference type="ARBA" id="ARBA00005405"/>
    </source>
</evidence>
<keyword evidence="3" id="KW-0221">Differentiation</keyword>
<feature type="compositionally biased region" description="Gly residues" evidence="6">
    <location>
        <begin position="273"/>
        <end position="285"/>
    </location>
</feature>
<name>A0A7I8JQP5_SPIIN</name>
<protein>
    <submittedName>
        <fullName evidence="7">Uncharacterized protein</fullName>
    </submittedName>
</protein>
<evidence type="ECO:0000256" key="2">
    <source>
        <dbReference type="ARBA" id="ARBA00022473"/>
    </source>
</evidence>
<dbReference type="EMBL" id="CACRZD030000016">
    <property type="protein sequence ID" value="CAA6672484.1"/>
    <property type="molecule type" value="Genomic_DNA"/>
</dbReference>
<proteinExistence type="inferred from homology"/>
<keyword evidence="2" id="KW-0217">Developmental protein</keyword>
<evidence type="ECO:0000256" key="3">
    <source>
        <dbReference type="ARBA" id="ARBA00022782"/>
    </source>
</evidence>
<dbReference type="InterPro" id="IPR040353">
    <property type="entry name" value="FLX/FLX-like"/>
</dbReference>
<feature type="region of interest" description="Disordered" evidence="6">
    <location>
        <begin position="336"/>
        <end position="382"/>
    </location>
</feature>
<reference evidence="7 8" key="1">
    <citation type="submission" date="2019-12" db="EMBL/GenBank/DDBJ databases">
        <authorList>
            <person name="Scholz U."/>
            <person name="Mascher M."/>
            <person name="Fiebig A."/>
        </authorList>
    </citation>
    <scope>NUCLEOTIDE SEQUENCE</scope>
</reference>
<keyword evidence="5" id="KW-0287">Flowering</keyword>
<dbReference type="PANTHER" id="PTHR33405:SF4">
    <property type="entry name" value="PROTEIN FLX-LIKE 2"/>
    <property type="match status" value="1"/>
</dbReference>
<sequence>MMDPNPFIPDVPPPHGPFFDMLPPPEIMEQKLIIQHSEMQTLVHENRRLASSHVTLREDLATTQQELQRMHTQIGLMKAEKEQKMNGFQDKIMKMEDDLSASEGIKVELQKAHAEAQDLLSVREELISGVQRLTQDLRRVHAGIQQLPALMSELEGFKREYHDCRITYEHERKLYSDHLESLQVMEKNYLSMLREVEKLRTVLANSSSSDPRPGGQYGTNAGYQESEAYAPSAPSQGQNAYEDVYNVHQGRTPPGGAASHGDPTGGKYDTTRGGDGGSGGGIGGSGYDASRGGGAAATSYDTSGATPYYASRLSPYDIGPRGAAAGYESTARAAAMYSRPPSSTQAAVAPAPATTAAATYRVGPGRAGGDRDQPRGSGSGRW</sequence>
<keyword evidence="4" id="KW-0175">Coiled coil</keyword>
<dbReference type="PANTHER" id="PTHR33405">
    <property type="entry name" value="PROTEIN FLX-LIKE 2"/>
    <property type="match status" value="1"/>
</dbReference>
<feature type="compositionally biased region" description="Low complexity" evidence="6">
    <location>
        <begin position="340"/>
        <end position="359"/>
    </location>
</feature>
<accession>A0A7I8JQP5</accession>
<keyword evidence="8" id="KW-1185">Reference proteome</keyword>
<comment type="similarity">
    <text evidence="1">Belongs to the FLX family.</text>
</comment>
<dbReference type="EMBL" id="LR743603">
    <property type="protein sequence ID" value="CAA2633371.1"/>
    <property type="molecule type" value="Genomic_DNA"/>
</dbReference>
<gene>
    <name evidence="7" type="ORF">SI7747_16018895</name>
</gene>
<evidence type="ECO:0000313" key="8">
    <source>
        <dbReference type="Proteomes" id="UP001189122"/>
    </source>
</evidence>
<organism evidence="7">
    <name type="scientific">Spirodela intermedia</name>
    <name type="common">Intermediate duckweed</name>
    <dbReference type="NCBI Taxonomy" id="51605"/>
    <lineage>
        <taxon>Eukaryota</taxon>
        <taxon>Viridiplantae</taxon>
        <taxon>Streptophyta</taxon>
        <taxon>Embryophyta</taxon>
        <taxon>Tracheophyta</taxon>
        <taxon>Spermatophyta</taxon>
        <taxon>Magnoliopsida</taxon>
        <taxon>Liliopsida</taxon>
        <taxon>Araceae</taxon>
        <taxon>Lemnoideae</taxon>
        <taxon>Spirodela</taxon>
    </lineage>
</organism>
<dbReference type="GO" id="GO:0030154">
    <property type="term" value="P:cell differentiation"/>
    <property type="evidence" value="ECO:0007669"/>
    <property type="project" value="UniProtKB-KW"/>
</dbReference>
<dbReference type="AlphaFoldDB" id="A0A7I8JQP5"/>
<evidence type="ECO:0000256" key="5">
    <source>
        <dbReference type="ARBA" id="ARBA00023089"/>
    </source>
</evidence>
<evidence type="ECO:0000256" key="4">
    <source>
        <dbReference type="ARBA" id="ARBA00023054"/>
    </source>
</evidence>
<dbReference type="GO" id="GO:0009908">
    <property type="term" value="P:flower development"/>
    <property type="evidence" value="ECO:0007669"/>
    <property type="project" value="UniProtKB-KW"/>
</dbReference>
<dbReference type="Proteomes" id="UP001189122">
    <property type="component" value="Unassembled WGS sequence"/>
</dbReference>